<evidence type="ECO:0000256" key="4">
    <source>
        <dbReference type="PIRSR" id="PIRSR600760-2"/>
    </source>
</evidence>
<comment type="cofactor">
    <cofactor evidence="4">
        <name>Mg(2+)</name>
        <dbReference type="ChEBI" id="CHEBI:18420"/>
    </cofactor>
</comment>
<dbReference type="PANTHER" id="PTHR20854">
    <property type="entry name" value="INOSITOL MONOPHOSPHATASE"/>
    <property type="match status" value="1"/>
</dbReference>
<protein>
    <submittedName>
        <fullName evidence="5">Fructose-1,6-bisphosphatase/inositol monophosphatase family enzyme</fullName>
    </submittedName>
</protein>
<dbReference type="GO" id="GO:0006020">
    <property type="term" value="P:inositol metabolic process"/>
    <property type="evidence" value="ECO:0007669"/>
    <property type="project" value="TreeGrafter"/>
</dbReference>
<gene>
    <name evidence="5" type="ORF">DES45_107116</name>
</gene>
<evidence type="ECO:0000256" key="1">
    <source>
        <dbReference type="ARBA" id="ARBA00009759"/>
    </source>
</evidence>
<comment type="similarity">
    <text evidence="1">Belongs to the inositol monophosphatase superfamily.</text>
</comment>
<dbReference type="InterPro" id="IPR020550">
    <property type="entry name" value="Inositol_monophosphatase_CS"/>
</dbReference>
<comment type="caution">
    <text evidence="5">The sequence shown here is derived from an EMBL/GenBank/DDBJ whole genome shotgun (WGS) entry which is preliminary data.</text>
</comment>
<dbReference type="InterPro" id="IPR000760">
    <property type="entry name" value="Inositol_monophosphatase-like"/>
</dbReference>
<organism evidence="5 6">
    <name type="scientific">Microvirga subterranea</name>
    <dbReference type="NCBI Taxonomy" id="186651"/>
    <lineage>
        <taxon>Bacteria</taxon>
        <taxon>Pseudomonadati</taxon>
        <taxon>Pseudomonadota</taxon>
        <taxon>Alphaproteobacteria</taxon>
        <taxon>Hyphomicrobiales</taxon>
        <taxon>Methylobacteriaceae</taxon>
        <taxon>Microvirga</taxon>
    </lineage>
</organism>
<feature type="binding site" evidence="4">
    <location>
        <position position="69"/>
    </location>
    <ligand>
        <name>Mg(2+)</name>
        <dbReference type="ChEBI" id="CHEBI:18420"/>
        <label>1</label>
        <note>catalytic</note>
    </ligand>
</feature>
<keyword evidence="2 4" id="KW-0479">Metal-binding</keyword>
<dbReference type="SUPFAM" id="SSF56655">
    <property type="entry name" value="Carbohydrate phosphatase"/>
    <property type="match status" value="1"/>
</dbReference>
<dbReference type="GO" id="GO:0046854">
    <property type="term" value="P:phosphatidylinositol phosphate biosynthetic process"/>
    <property type="evidence" value="ECO:0007669"/>
    <property type="project" value="InterPro"/>
</dbReference>
<dbReference type="Pfam" id="PF00459">
    <property type="entry name" value="Inositol_P"/>
    <property type="match status" value="1"/>
</dbReference>
<proteinExistence type="inferred from homology"/>
<keyword evidence="6" id="KW-1185">Reference proteome</keyword>
<dbReference type="PRINTS" id="PR00377">
    <property type="entry name" value="IMPHPHTASES"/>
</dbReference>
<dbReference type="OrthoDB" id="9785695at2"/>
<name>A0A370HHJ3_9HYPH</name>
<feature type="binding site" evidence="4">
    <location>
        <position position="91"/>
    </location>
    <ligand>
        <name>Mg(2+)</name>
        <dbReference type="ChEBI" id="CHEBI:18420"/>
        <label>1</label>
        <note>catalytic</note>
    </ligand>
</feature>
<keyword evidence="3 4" id="KW-0460">Magnesium</keyword>
<sequence>MCSNMAEEVAAIMREAATMAILPRFQKLAANEVEEKTPGEVVTAADRDAEQLINPRLAKLLAGSRAVGEEAAAANPALMDRLDEGRVWLVDPLDGTSNFVAGLPTFSVMVALLENGQTLASWLLEPVSGRLCIAVRGEGAFIDGVRTWAPTMSLSAPDCRGSVLTRFLPDDLKQQVAARSHMVAEVRPGAKCAGVDYPSIIEGTQDFLMFWRLLPWDHAAGALLVREAGGHVAHLDASEYKPSDRRPGLLVGSNRDVWENVKAALSP</sequence>
<feature type="binding site" evidence="4">
    <location>
        <position position="94"/>
    </location>
    <ligand>
        <name>Mg(2+)</name>
        <dbReference type="ChEBI" id="CHEBI:18420"/>
        <label>1</label>
        <note>catalytic</note>
    </ligand>
</feature>
<dbReference type="PROSITE" id="PS00630">
    <property type="entry name" value="IMP_2"/>
    <property type="match status" value="1"/>
</dbReference>
<dbReference type="GO" id="GO:0007165">
    <property type="term" value="P:signal transduction"/>
    <property type="evidence" value="ECO:0007669"/>
    <property type="project" value="TreeGrafter"/>
</dbReference>
<dbReference type="Proteomes" id="UP000254925">
    <property type="component" value="Unassembled WGS sequence"/>
</dbReference>
<dbReference type="AlphaFoldDB" id="A0A370HHJ3"/>
<dbReference type="GO" id="GO:0008934">
    <property type="term" value="F:inositol monophosphate 1-phosphatase activity"/>
    <property type="evidence" value="ECO:0007669"/>
    <property type="project" value="TreeGrafter"/>
</dbReference>
<evidence type="ECO:0000256" key="2">
    <source>
        <dbReference type="ARBA" id="ARBA00022723"/>
    </source>
</evidence>
<feature type="binding site" evidence="4">
    <location>
        <position position="93"/>
    </location>
    <ligand>
        <name>Mg(2+)</name>
        <dbReference type="ChEBI" id="CHEBI:18420"/>
        <label>2</label>
    </ligand>
</feature>
<dbReference type="Gene3D" id="3.40.190.80">
    <property type="match status" value="1"/>
</dbReference>
<accession>A0A370HHJ3</accession>
<dbReference type="EMBL" id="QQBB01000007">
    <property type="protein sequence ID" value="RDI57199.1"/>
    <property type="molecule type" value="Genomic_DNA"/>
</dbReference>
<evidence type="ECO:0000256" key="3">
    <source>
        <dbReference type="ARBA" id="ARBA00022842"/>
    </source>
</evidence>
<dbReference type="GO" id="GO:0046872">
    <property type="term" value="F:metal ion binding"/>
    <property type="evidence" value="ECO:0007669"/>
    <property type="project" value="UniProtKB-KW"/>
</dbReference>
<dbReference type="Gene3D" id="3.30.540.10">
    <property type="entry name" value="Fructose-1,6-Bisphosphatase, subunit A, domain 1"/>
    <property type="match status" value="1"/>
</dbReference>
<evidence type="ECO:0000313" key="5">
    <source>
        <dbReference type="EMBL" id="RDI57199.1"/>
    </source>
</evidence>
<evidence type="ECO:0000313" key="6">
    <source>
        <dbReference type="Proteomes" id="UP000254925"/>
    </source>
</evidence>
<feature type="binding site" evidence="4">
    <location>
        <position position="217"/>
    </location>
    <ligand>
        <name>Mg(2+)</name>
        <dbReference type="ChEBI" id="CHEBI:18420"/>
        <label>1</label>
        <note>catalytic</note>
    </ligand>
</feature>
<dbReference type="PANTHER" id="PTHR20854:SF4">
    <property type="entry name" value="INOSITOL-1-MONOPHOSPHATASE-RELATED"/>
    <property type="match status" value="1"/>
</dbReference>
<reference evidence="5 6" key="1">
    <citation type="submission" date="2018-07" db="EMBL/GenBank/DDBJ databases">
        <title>Genomic Encyclopedia of Type Strains, Phase IV (KMG-IV): sequencing the most valuable type-strain genomes for metagenomic binning, comparative biology and taxonomic classification.</title>
        <authorList>
            <person name="Goeker M."/>
        </authorList>
    </citation>
    <scope>NUCLEOTIDE SEQUENCE [LARGE SCALE GENOMIC DNA]</scope>
    <source>
        <strain evidence="5 6">DSM 14364</strain>
    </source>
</reference>